<feature type="transmembrane region" description="Helical" evidence="2">
    <location>
        <begin position="490"/>
        <end position="517"/>
    </location>
</feature>
<feature type="transmembrane region" description="Helical" evidence="2">
    <location>
        <begin position="110"/>
        <end position="128"/>
    </location>
</feature>
<feature type="transmembrane region" description="Helical" evidence="2">
    <location>
        <begin position="77"/>
        <end position="98"/>
    </location>
</feature>
<feature type="transmembrane region" description="Helical" evidence="2">
    <location>
        <begin position="331"/>
        <end position="351"/>
    </location>
</feature>
<feature type="transmembrane region" description="Helical" evidence="2">
    <location>
        <begin position="357"/>
        <end position="376"/>
    </location>
</feature>
<organism evidence="3 4">
    <name type="scientific">Microctonus hyperodae</name>
    <name type="common">Parasitoid wasp</name>
    <dbReference type="NCBI Taxonomy" id="165561"/>
    <lineage>
        <taxon>Eukaryota</taxon>
        <taxon>Metazoa</taxon>
        <taxon>Ecdysozoa</taxon>
        <taxon>Arthropoda</taxon>
        <taxon>Hexapoda</taxon>
        <taxon>Insecta</taxon>
        <taxon>Pterygota</taxon>
        <taxon>Neoptera</taxon>
        <taxon>Endopterygota</taxon>
        <taxon>Hymenoptera</taxon>
        <taxon>Apocrita</taxon>
        <taxon>Ichneumonoidea</taxon>
        <taxon>Braconidae</taxon>
        <taxon>Euphorinae</taxon>
        <taxon>Microctonus</taxon>
    </lineage>
</organism>
<feature type="transmembrane region" description="Helical" evidence="2">
    <location>
        <begin position="135"/>
        <end position="152"/>
    </location>
</feature>
<name>A0AA39KZR6_MICHY</name>
<gene>
    <name evidence="3" type="ORF">PV327_005374</name>
</gene>
<dbReference type="GO" id="GO:0098662">
    <property type="term" value="P:inorganic cation transmembrane transport"/>
    <property type="evidence" value="ECO:0007669"/>
    <property type="project" value="TreeGrafter"/>
</dbReference>
<evidence type="ECO:0000313" key="4">
    <source>
        <dbReference type="Proteomes" id="UP001168972"/>
    </source>
</evidence>
<protein>
    <submittedName>
        <fullName evidence="3">Uncharacterized protein</fullName>
    </submittedName>
</protein>
<evidence type="ECO:0000256" key="1">
    <source>
        <dbReference type="ARBA" id="ARBA00007367"/>
    </source>
</evidence>
<dbReference type="PANTHER" id="PTHR31102:SF1">
    <property type="entry name" value="CATION_H+ EXCHANGER DOMAIN-CONTAINING PROTEIN"/>
    <property type="match status" value="1"/>
</dbReference>
<keyword evidence="4" id="KW-1185">Reference proteome</keyword>
<dbReference type="AlphaFoldDB" id="A0AA39KZR6"/>
<feature type="transmembrane region" description="Helical" evidence="2">
    <location>
        <begin position="224"/>
        <end position="247"/>
    </location>
</feature>
<feature type="transmembrane region" description="Helical" evidence="2">
    <location>
        <begin position="388"/>
        <end position="406"/>
    </location>
</feature>
<evidence type="ECO:0000256" key="2">
    <source>
        <dbReference type="SAM" id="Phobius"/>
    </source>
</evidence>
<keyword evidence="2" id="KW-1133">Transmembrane helix</keyword>
<dbReference type="Proteomes" id="UP001168972">
    <property type="component" value="Unassembled WGS sequence"/>
</dbReference>
<comment type="similarity">
    <text evidence="1">Belongs to the monovalent cation:proton antiporter 1 (CPA1) transporter (TC 2.A.36) family.</text>
</comment>
<evidence type="ECO:0000313" key="3">
    <source>
        <dbReference type="EMBL" id="KAK0179637.1"/>
    </source>
</evidence>
<comment type="caution">
    <text evidence="3">The sequence shown here is derived from an EMBL/GenBank/DDBJ whole genome shotgun (WGS) entry which is preliminary data.</text>
</comment>
<feature type="transmembrane region" description="Helical" evidence="2">
    <location>
        <begin position="192"/>
        <end position="212"/>
    </location>
</feature>
<reference evidence="3" key="1">
    <citation type="journal article" date="2023" name="bioRxiv">
        <title>Scaffold-level genome assemblies of two parasitoid biocontrol wasps reveal the parthenogenesis mechanism and an associated novel virus.</title>
        <authorList>
            <person name="Inwood S."/>
            <person name="Skelly J."/>
            <person name="Guhlin J."/>
            <person name="Harrop T."/>
            <person name="Goldson S."/>
            <person name="Dearden P."/>
        </authorList>
    </citation>
    <scope>NUCLEOTIDE SEQUENCE</scope>
    <source>
        <strain evidence="3">Lincoln</strain>
        <tissue evidence="3">Whole body</tissue>
    </source>
</reference>
<dbReference type="InterPro" id="IPR051843">
    <property type="entry name" value="CPA1_transporter"/>
</dbReference>
<dbReference type="PANTHER" id="PTHR31102">
    <property type="match status" value="1"/>
</dbReference>
<reference evidence="3" key="2">
    <citation type="submission" date="2023-03" db="EMBL/GenBank/DDBJ databases">
        <authorList>
            <person name="Inwood S.N."/>
            <person name="Skelly J.G."/>
            <person name="Guhlin J."/>
            <person name="Harrop T.W.R."/>
            <person name="Goldson S.G."/>
            <person name="Dearden P.K."/>
        </authorList>
    </citation>
    <scope>NUCLEOTIDE SEQUENCE</scope>
    <source>
        <strain evidence="3">Lincoln</strain>
        <tissue evidence="3">Whole body</tissue>
    </source>
</reference>
<accession>A0AA39KZR6</accession>
<keyword evidence="2" id="KW-0472">Membrane</keyword>
<proteinExistence type="inferred from homology"/>
<feature type="transmembrane region" description="Helical" evidence="2">
    <location>
        <begin position="418"/>
        <end position="439"/>
    </location>
</feature>
<dbReference type="EMBL" id="JAQQBR010000003">
    <property type="protein sequence ID" value="KAK0179637.1"/>
    <property type="molecule type" value="Genomic_DNA"/>
</dbReference>
<sequence length="564" mass="63550">MTLRDGKRVTFSEYDEEIILNNDNINQSRFNNEEDIENSEENSNDDKISFFNSFNRFLTTSPSFNYICKLPFTYVNVLWIITHIMVICLAYGALLFLLGAPMMPGGNLFGFYWLIISSYTLGWSLAYIPYINLPPVFGMLLAGIIIRISGLYNVQEEIGHYITSKIRAVCLTFITIRAGLQLSTTSLVRHPIFLLELALIPCTIEFFVIALYSKLILGYPWDWAFLSGTIMASMSPIITVNCILNLAEKGYGEDRDMATLFTTAASIDGVHMVALFGLCYSFVFSNNIDSIIWWIYIPGGVRDLFFGSIVGFIIGLILAFLPHYSTPHIEIYRTVCLILGSLFCILGPSKITITGGGYLASIFMSFIASTGWKMLSESPLTVMPLRRIIHLLWHISQPIFVGLIGAEVDFSHWSSERCILHIICIFIGLMTRSFFVILTTIKTPFSVRERIFIALSWLPKGTLQAAFAPMTLEGAQQYKDSNGISLAMDIVQMSVLAVVFLAPVGAIIMTVTGPILLNKIDDVERDRRRRLSFLRLCSLQPIHKVDQNQQDEQYNQDQSVNTDL</sequence>
<keyword evidence="2" id="KW-0812">Transmembrane</keyword>
<feature type="transmembrane region" description="Helical" evidence="2">
    <location>
        <begin position="259"/>
        <end position="284"/>
    </location>
</feature>
<feature type="transmembrane region" description="Helical" evidence="2">
    <location>
        <begin position="304"/>
        <end position="324"/>
    </location>
</feature>